<sequence length="198" mass="20939">MAGEEGAAGEDVHMTRPMLTQREAAAACGVSRTTIRRRREAGDLPGAYEDARRGWMVPVDDLLAAGFRLNAPLPADAPPSAPAPARGVPVGDDGQDVAVLRAELARVHAEHTLALARAEHAQELAEAEAEHLRRELSARGAHIADLQRAVAALSPAPERGVLTPPPGGPTVPGQSHGELARQQQAGAEPRRRWWGGRS</sequence>
<feature type="region of interest" description="Disordered" evidence="1">
    <location>
        <begin position="155"/>
        <end position="198"/>
    </location>
</feature>
<evidence type="ECO:0000313" key="3">
    <source>
        <dbReference type="EMBL" id="GHB31154.1"/>
    </source>
</evidence>
<evidence type="ECO:0000259" key="2">
    <source>
        <dbReference type="Pfam" id="PF12728"/>
    </source>
</evidence>
<reference evidence="4" key="1">
    <citation type="journal article" date="2019" name="Int. J. Syst. Evol. Microbiol.">
        <title>The Global Catalogue of Microorganisms (GCM) 10K type strain sequencing project: providing services to taxonomists for standard genome sequencing and annotation.</title>
        <authorList>
            <consortium name="The Broad Institute Genomics Platform"/>
            <consortium name="The Broad Institute Genome Sequencing Center for Infectious Disease"/>
            <person name="Wu L."/>
            <person name="Ma J."/>
        </authorList>
    </citation>
    <scope>NUCLEOTIDE SEQUENCE [LARGE SCALE GENOMIC DNA]</scope>
    <source>
        <strain evidence="4">JCM 4737</strain>
    </source>
</reference>
<dbReference type="Pfam" id="PF12728">
    <property type="entry name" value="HTH_17"/>
    <property type="match status" value="1"/>
</dbReference>
<accession>A0ABQ3E9Q1</accession>
<evidence type="ECO:0000313" key="4">
    <source>
        <dbReference type="Proteomes" id="UP000599437"/>
    </source>
</evidence>
<dbReference type="Proteomes" id="UP000599437">
    <property type="component" value="Unassembled WGS sequence"/>
</dbReference>
<name>A0ABQ3E9Q1_9ACTN</name>
<gene>
    <name evidence="3" type="ORF">GCM10010346_63180</name>
</gene>
<evidence type="ECO:0000256" key="1">
    <source>
        <dbReference type="SAM" id="MobiDB-lite"/>
    </source>
</evidence>
<dbReference type="EMBL" id="BMVO01000039">
    <property type="protein sequence ID" value="GHB31154.1"/>
    <property type="molecule type" value="Genomic_DNA"/>
</dbReference>
<organism evidence="3 4">
    <name type="scientific">Streptomyces chryseus</name>
    <dbReference type="NCBI Taxonomy" id="68186"/>
    <lineage>
        <taxon>Bacteria</taxon>
        <taxon>Bacillati</taxon>
        <taxon>Actinomycetota</taxon>
        <taxon>Actinomycetes</taxon>
        <taxon>Kitasatosporales</taxon>
        <taxon>Streptomycetaceae</taxon>
        <taxon>Streptomyces</taxon>
    </lineage>
</organism>
<comment type="caution">
    <text evidence="3">The sequence shown here is derived from an EMBL/GenBank/DDBJ whole genome shotgun (WGS) entry which is preliminary data.</text>
</comment>
<feature type="region of interest" description="Disordered" evidence="1">
    <location>
        <begin position="1"/>
        <end position="25"/>
    </location>
</feature>
<protein>
    <recommendedName>
        <fullName evidence="2">Helix-turn-helix domain-containing protein</fullName>
    </recommendedName>
</protein>
<proteinExistence type="predicted"/>
<dbReference type="InterPro" id="IPR041657">
    <property type="entry name" value="HTH_17"/>
</dbReference>
<keyword evidence="4" id="KW-1185">Reference proteome</keyword>
<feature type="domain" description="Helix-turn-helix" evidence="2">
    <location>
        <begin position="18"/>
        <end position="64"/>
    </location>
</feature>